<dbReference type="OrthoDB" id="1119271at2"/>
<dbReference type="Proteomes" id="UP000319852">
    <property type="component" value="Chromosome"/>
</dbReference>
<protein>
    <submittedName>
        <fullName evidence="1">Uncharacterized protein</fullName>
    </submittedName>
</protein>
<evidence type="ECO:0000313" key="2">
    <source>
        <dbReference type="Proteomes" id="UP000319852"/>
    </source>
</evidence>
<accession>A0A517MWN7</accession>
<name>A0A517MWN7_9BACT</name>
<evidence type="ECO:0000313" key="1">
    <source>
        <dbReference type="EMBL" id="QDS99296.1"/>
    </source>
</evidence>
<dbReference type="EMBL" id="CP036263">
    <property type="protein sequence ID" value="QDS99296.1"/>
    <property type="molecule type" value="Genomic_DNA"/>
</dbReference>
<gene>
    <name evidence="1" type="ORF">HG15A2_26180</name>
</gene>
<organism evidence="1 2">
    <name type="scientific">Adhaeretor mobilis</name>
    <dbReference type="NCBI Taxonomy" id="1930276"/>
    <lineage>
        <taxon>Bacteria</taxon>
        <taxon>Pseudomonadati</taxon>
        <taxon>Planctomycetota</taxon>
        <taxon>Planctomycetia</taxon>
        <taxon>Pirellulales</taxon>
        <taxon>Lacipirellulaceae</taxon>
        <taxon>Adhaeretor</taxon>
    </lineage>
</organism>
<dbReference type="AlphaFoldDB" id="A0A517MWN7"/>
<keyword evidence="2" id="KW-1185">Reference proteome</keyword>
<reference evidence="1 2" key="1">
    <citation type="submission" date="2019-02" db="EMBL/GenBank/DDBJ databases">
        <title>Deep-cultivation of Planctomycetes and their phenomic and genomic characterization uncovers novel biology.</title>
        <authorList>
            <person name="Wiegand S."/>
            <person name="Jogler M."/>
            <person name="Boedeker C."/>
            <person name="Pinto D."/>
            <person name="Vollmers J."/>
            <person name="Rivas-Marin E."/>
            <person name="Kohn T."/>
            <person name="Peeters S.H."/>
            <person name="Heuer A."/>
            <person name="Rast P."/>
            <person name="Oberbeckmann S."/>
            <person name="Bunk B."/>
            <person name="Jeske O."/>
            <person name="Meyerdierks A."/>
            <person name="Storesund J.E."/>
            <person name="Kallscheuer N."/>
            <person name="Luecker S."/>
            <person name="Lage O.M."/>
            <person name="Pohl T."/>
            <person name="Merkel B.J."/>
            <person name="Hornburger P."/>
            <person name="Mueller R.-W."/>
            <person name="Bruemmer F."/>
            <person name="Labrenz M."/>
            <person name="Spormann A.M."/>
            <person name="Op den Camp H."/>
            <person name="Overmann J."/>
            <person name="Amann R."/>
            <person name="Jetten M.S.M."/>
            <person name="Mascher T."/>
            <person name="Medema M.H."/>
            <person name="Devos D.P."/>
            <person name="Kaster A.-K."/>
            <person name="Ovreas L."/>
            <person name="Rohde M."/>
            <person name="Galperin M.Y."/>
            <person name="Jogler C."/>
        </authorList>
    </citation>
    <scope>NUCLEOTIDE SEQUENCE [LARGE SCALE GENOMIC DNA]</scope>
    <source>
        <strain evidence="1 2">HG15A2</strain>
    </source>
</reference>
<proteinExistence type="predicted"/>
<dbReference type="KEGG" id="amob:HG15A2_26180"/>
<dbReference type="RefSeq" id="WP_145060536.1">
    <property type="nucleotide sequence ID" value="NZ_CP036263.1"/>
</dbReference>
<sequence>MLGCQDFCGYYDWTFRYLRRKFGEQALKKYWAEAIASDSQAHYLASGEQAGLRGLYSSWSKSGEDEHCDWSVTLDEEKNVLRLDMHECPSKGFLLQNDLNSDEDYCDHCIGWIGPALTQIGVEVSGHEHNHCGQCWWEMRMVDTDSQPIAIEKDIRSDSRWKHGYLHSYVNHTKQPLVEGLSTTDSCELLQNWFHKAERIVVLGSDSAVGKNELVLRPDDAVIATGKHYALGATSGFDCRAVILEHEPDSLYEVANRYNNESGERPLLLYSYLPQKLRQAFLDNDLPRPLPILPMLIREGQYVHQPEKTAPTTVDFAKLLAHALGKPVVASARNLKEPQS</sequence>